<accession>A0ABR2JPL4</accession>
<reference evidence="6 7" key="1">
    <citation type="submission" date="2024-04" db="EMBL/GenBank/DDBJ databases">
        <title>Tritrichomonas musculus Genome.</title>
        <authorList>
            <person name="Alves-Ferreira E."/>
            <person name="Grigg M."/>
            <person name="Lorenzi H."/>
            <person name="Galac M."/>
        </authorList>
    </citation>
    <scope>NUCLEOTIDE SEQUENCE [LARGE SCALE GENOMIC DNA]</scope>
    <source>
        <strain evidence="6 7">EAF2021</strain>
    </source>
</reference>
<feature type="domain" description="Tubulin/FtsZ GTPase" evidence="5">
    <location>
        <begin position="49"/>
        <end position="245"/>
    </location>
</feature>
<dbReference type="SUPFAM" id="SSF55307">
    <property type="entry name" value="Tubulin C-terminal domain-like"/>
    <property type="match status" value="1"/>
</dbReference>
<dbReference type="InterPro" id="IPR003008">
    <property type="entry name" value="Tubulin_FtsZ_GTPase"/>
</dbReference>
<keyword evidence="3" id="KW-0547">Nucleotide-binding</keyword>
<dbReference type="SUPFAM" id="SSF52490">
    <property type="entry name" value="Tubulin nucleotide-binding domain-like"/>
    <property type="match status" value="1"/>
</dbReference>
<dbReference type="Gene3D" id="1.10.287.600">
    <property type="entry name" value="Helix hairpin bin"/>
    <property type="match status" value="1"/>
</dbReference>
<evidence type="ECO:0000256" key="1">
    <source>
        <dbReference type="ARBA" id="ARBA00009636"/>
    </source>
</evidence>
<gene>
    <name evidence="6" type="ORF">M9Y10_003514</name>
</gene>
<dbReference type="SMART" id="SM00864">
    <property type="entry name" value="Tubulin"/>
    <property type="match status" value="1"/>
</dbReference>
<evidence type="ECO:0000256" key="3">
    <source>
        <dbReference type="ARBA" id="ARBA00022741"/>
    </source>
</evidence>
<dbReference type="InterPro" id="IPR023123">
    <property type="entry name" value="Tubulin_C"/>
</dbReference>
<dbReference type="Pfam" id="PF00091">
    <property type="entry name" value="Tubulin"/>
    <property type="match status" value="1"/>
</dbReference>
<keyword evidence="2" id="KW-0493">Microtubule</keyword>
<dbReference type="PANTHER" id="PTHR11588">
    <property type="entry name" value="TUBULIN"/>
    <property type="match status" value="1"/>
</dbReference>
<dbReference type="PRINTS" id="PR01163">
    <property type="entry name" value="BETATUBULIN"/>
</dbReference>
<dbReference type="InterPro" id="IPR000217">
    <property type="entry name" value="Tubulin"/>
</dbReference>
<sequence>MTHEIVSIHVGHCGNRIGSSFWDMVNKEHSINQSFLYNKYDFDYQLKNIEVYYNETMFCNFIPRAIFIDSDEESMNSLKKKAFFDSSNIIYADPKIYNNWAAGFYPEDRNLIETIKEIIRKETELCDMLSGFHLFHSLGGGIGSGLGCLILKELRDEYPEQVLSTFSIFPSKKIDDSNYSRHLYNCILSLNQLNQTADEIFYFDNEELYDICFHKLKIYTPAFYDLNYPALCCMSSITSSLRYPDQLNSDLRKIYNNIIPFPRLKFIKSTYFPYHSRGECCSLLEIGVLSSFFSEKNENDRLCSYINLNGRFRTDEVNKLIDIAKSKEITDLKVSLYKTRIGSSRSATLIENSTNINSLLERQKKDFLYLYKKRLYTQYYINEGLDDEEFENANLAVTDLIQDYEDFCHSNEEEEYYM</sequence>
<evidence type="ECO:0000259" key="5">
    <source>
        <dbReference type="SMART" id="SM00864"/>
    </source>
</evidence>
<evidence type="ECO:0000313" key="6">
    <source>
        <dbReference type="EMBL" id="KAK8880822.1"/>
    </source>
</evidence>
<dbReference type="EMBL" id="JAPFFF010000010">
    <property type="protein sequence ID" value="KAK8880822.1"/>
    <property type="molecule type" value="Genomic_DNA"/>
</dbReference>
<evidence type="ECO:0000256" key="4">
    <source>
        <dbReference type="ARBA" id="ARBA00023134"/>
    </source>
</evidence>
<evidence type="ECO:0000313" key="7">
    <source>
        <dbReference type="Proteomes" id="UP001470230"/>
    </source>
</evidence>
<comment type="caution">
    <text evidence="6">The sequence shown here is derived from an EMBL/GenBank/DDBJ whole genome shotgun (WGS) entry which is preliminary data.</text>
</comment>
<dbReference type="InterPro" id="IPR002453">
    <property type="entry name" value="Beta_tubulin"/>
</dbReference>
<organism evidence="6 7">
    <name type="scientific">Tritrichomonas musculus</name>
    <dbReference type="NCBI Taxonomy" id="1915356"/>
    <lineage>
        <taxon>Eukaryota</taxon>
        <taxon>Metamonada</taxon>
        <taxon>Parabasalia</taxon>
        <taxon>Tritrichomonadida</taxon>
        <taxon>Tritrichomonadidae</taxon>
        <taxon>Tritrichomonas</taxon>
    </lineage>
</organism>
<evidence type="ECO:0000256" key="2">
    <source>
        <dbReference type="ARBA" id="ARBA00022701"/>
    </source>
</evidence>
<dbReference type="Gene3D" id="3.40.50.1440">
    <property type="entry name" value="Tubulin/FtsZ, GTPase domain"/>
    <property type="match status" value="1"/>
</dbReference>
<protein>
    <recommendedName>
        <fullName evidence="5">Tubulin/FtsZ GTPase domain-containing protein</fullName>
    </recommendedName>
</protein>
<comment type="similarity">
    <text evidence="1">Belongs to the tubulin family.</text>
</comment>
<dbReference type="InterPro" id="IPR036525">
    <property type="entry name" value="Tubulin/FtsZ_GTPase_sf"/>
</dbReference>
<dbReference type="InterPro" id="IPR008280">
    <property type="entry name" value="Tub_FtsZ_C"/>
</dbReference>
<proteinExistence type="inferred from homology"/>
<keyword evidence="4" id="KW-0342">GTP-binding</keyword>
<keyword evidence="7" id="KW-1185">Reference proteome</keyword>
<dbReference type="Proteomes" id="UP001470230">
    <property type="component" value="Unassembled WGS sequence"/>
</dbReference>
<dbReference type="PRINTS" id="PR01161">
    <property type="entry name" value="TUBULIN"/>
</dbReference>
<name>A0ABR2JPL4_9EUKA</name>